<dbReference type="Pfam" id="PF22562">
    <property type="entry name" value="UBA_7"/>
    <property type="match status" value="1"/>
</dbReference>
<evidence type="ECO:0000259" key="2">
    <source>
        <dbReference type="PROSITE" id="PS50030"/>
    </source>
</evidence>
<dbReference type="PROSITE" id="PS50330">
    <property type="entry name" value="UIM"/>
    <property type="match status" value="1"/>
</dbReference>
<sequence length="462" mass="48421">SKQRLISVRVCAARVYVVASWSVSVMIETFKQKAQKASAAASAAVKQGVDAAKSAMGSDPPTRHGQARADPESLAQLCAMGFPRPQAEAALQQVGGQDTEAAIAFLCQQHGQTEPAGSRAGDSESPSTRLVPTFRLDDDGERYSPSQWVEVHSMSGGAAARALNGEVGQIVSYVSEQERFLVDFAGQPRLLRAANLREASGAVKAKATVQATVKSARSSMKDAKRRAEAFFGGGTASSRPSGAQPRASAAPDPPQGHVLGFSAGAPADPPSRRAALEAAERRLAEARARNSGTMEDYRRWQREQIEAGQGQPLAAPAAAHAGARRGIATRVIGEERAPAARAAPAAEDEEEDLQRALEASLAPAGAAAPAAPGPPREEAGGAQEARPRGSAAACAAAAAAEEEERGKLASQLEERRRQEQRVCEERSALENKLVELKTEVAKRDVVDGDVDPARTSDFASEA</sequence>
<dbReference type="SMART" id="SM00165">
    <property type="entry name" value="UBA"/>
    <property type="match status" value="1"/>
</dbReference>
<dbReference type="Proteomes" id="UP001189429">
    <property type="component" value="Unassembled WGS sequence"/>
</dbReference>
<gene>
    <name evidence="3" type="ORF">PCOR1329_LOCUS70407</name>
</gene>
<dbReference type="PROSITE" id="PS50030">
    <property type="entry name" value="UBA"/>
    <property type="match status" value="1"/>
</dbReference>
<feature type="non-terminal residue" evidence="3">
    <location>
        <position position="462"/>
    </location>
</feature>
<protein>
    <recommendedName>
        <fullName evidence="2">UBA domain-containing protein</fullName>
    </recommendedName>
</protein>
<reference evidence="3" key="1">
    <citation type="submission" date="2023-10" db="EMBL/GenBank/DDBJ databases">
        <authorList>
            <person name="Chen Y."/>
            <person name="Shah S."/>
            <person name="Dougan E. K."/>
            <person name="Thang M."/>
            <person name="Chan C."/>
        </authorList>
    </citation>
    <scope>NUCLEOTIDE SEQUENCE [LARGE SCALE GENOMIC DNA]</scope>
</reference>
<evidence type="ECO:0000256" key="1">
    <source>
        <dbReference type="SAM" id="MobiDB-lite"/>
    </source>
</evidence>
<keyword evidence="4" id="KW-1185">Reference proteome</keyword>
<feature type="region of interest" description="Disordered" evidence="1">
    <location>
        <begin position="335"/>
        <end position="424"/>
    </location>
</feature>
<feature type="non-terminal residue" evidence="3">
    <location>
        <position position="1"/>
    </location>
</feature>
<dbReference type="InterPro" id="IPR003903">
    <property type="entry name" value="UIM_dom"/>
</dbReference>
<evidence type="ECO:0000313" key="4">
    <source>
        <dbReference type="Proteomes" id="UP001189429"/>
    </source>
</evidence>
<comment type="caution">
    <text evidence="3">The sequence shown here is derived from an EMBL/GenBank/DDBJ whole genome shotgun (WGS) entry which is preliminary data.</text>
</comment>
<feature type="compositionally biased region" description="Low complexity" evidence="1">
    <location>
        <begin position="356"/>
        <end position="370"/>
    </location>
</feature>
<evidence type="ECO:0000313" key="3">
    <source>
        <dbReference type="EMBL" id="CAK0890098.1"/>
    </source>
</evidence>
<proteinExistence type="predicted"/>
<dbReference type="Gene3D" id="1.10.8.10">
    <property type="entry name" value="DNA helicase RuvA subunit, C-terminal domain"/>
    <property type="match status" value="1"/>
</dbReference>
<name>A0ABN9WTH0_9DINO</name>
<feature type="region of interest" description="Disordered" evidence="1">
    <location>
        <begin position="112"/>
        <end position="139"/>
    </location>
</feature>
<dbReference type="InterPro" id="IPR009060">
    <property type="entry name" value="UBA-like_sf"/>
</dbReference>
<feature type="region of interest" description="Disordered" evidence="1">
    <location>
        <begin position="230"/>
        <end position="296"/>
    </location>
</feature>
<feature type="domain" description="UBA" evidence="2">
    <location>
        <begin position="68"/>
        <end position="109"/>
    </location>
</feature>
<accession>A0ABN9WTH0</accession>
<feature type="region of interest" description="Disordered" evidence="1">
    <location>
        <begin position="442"/>
        <end position="462"/>
    </location>
</feature>
<feature type="compositionally biased region" description="Basic and acidic residues" evidence="1">
    <location>
        <begin position="404"/>
        <end position="424"/>
    </location>
</feature>
<feature type="compositionally biased region" description="Basic and acidic residues" evidence="1">
    <location>
        <begin position="442"/>
        <end position="454"/>
    </location>
</feature>
<feature type="compositionally biased region" description="Basic and acidic residues" evidence="1">
    <location>
        <begin position="270"/>
        <end position="288"/>
    </location>
</feature>
<dbReference type="EMBL" id="CAUYUJ010019295">
    <property type="protein sequence ID" value="CAK0890098.1"/>
    <property type="molecule type" value="Genomic_DNA"/>
</dbReference>
<dbReference type="SUPFAM" id="SSF46934">
    <property type="entry name" value="UBA-like"/>
    <property type="match status" value="1"/>
</dbReference>
<dbReference type="InterPro" id="IPR015940">
    <property type="entry name" value="UBA"/>
</dbReference>
<organism evidence="3 4">
    <name type="scientific">Prorocentrum cordatum</name>
    <dbReference type="NCBI Taxonomy" id="2364126"/>
    <lineage>
        <taxon>Eukaryota</taxon>
        <taxon>Sar</taxon>
        <taxon>Alveolata</taxon>
        <taxon>Dinophyceae</taxon>
        <taxon>Prorocentrales</taxon>
        <taxon>Prorocentraceae</taxon>
        <taxon>Prorocentrum</taxon>
    </lineage>
</organism>